<dbReference type="InterPro" id="IPR000160">
    <property type="entry name" value="GGDEF_dom"/>
</dbReference>
<dbReference type="InterPro" id="IPR000014">
    <property type="entry name" value="PAS"/>
</dbReference>
<evidence type="ECO:0000259" key="3">
    <source>
        <dbReference type="PROSITE" id="PS50887"/>
    </source>
</evidence>
<feature type="domain" description="EAL" evidence="2">
    <location>
        <begin position="466"/>
        <end position="718"/>
    </location>
</feature>
<comment type="caution">
    <text evidence="4">The sequence shown here is derived from an EMBL/GenBank/DDBJ whole genome shotgun (WGS) entry which is preliminary data.</text>
</comment>
<dbReference type="Gene3D" id="3.30.70.270">
    <property type="match status" value="1"/>
</dbReference>
<sequence length="723" mass="80003">MTTLPSAPLDQDAIIPEHLANPLTTEHGADRPPGEGGSQHLYEALRLASEAQHQLELALWASGESIWEWEAASDTVTIRTFIVANHPPDIVVLNSQDCFARVEADDLEQARLAWNMHVLGNADAVDISVRASMEGNIRWLRIRGQAVSRSDEGRALRMVGTVKDITRYREAEESLRLMASAFASSRDAMLVLTEQWQIIETNSAFTDLIKLKLHQLAGESLSRFVDLPDNMLRRLQRLGHAQAESLLQLTHEQQLPVEISISSFASSNGSAPYLIATLRDIRERKQAVKALERMARQDALTQLPNRNAFQEELEQRLPHASEYNPLAVLFIDLDGFKRINDSLGHEAGDELLQIVAGRLLTMLSPADTLARWGGDEFVAMLGDTASMRQLEELTARLLEAMRMPISVRGHQVSVSASIGIALAPQDGYDSGTLMRHADSAMYAAKQSGRDRVDRYRPELDSDALSRIKLTSLLRQAAERSQLTFVAQPKVKADGRVVGCELLVRWTTKEFGAVSPVSFIPIAEETGIILTIGHQAIREAALLARQLQQTGQQISVAINLSPLQIRDPQLEQVLLSACREADISPMCIQIELTESAFLDSKQVTGLLLHTLKAHGFVLALDDFGTGYSSLSYLRDLPFDVIKIDRAFLHDIDRDERSAKLLAGIVDLCRALDMETVAEGLESRSQLAVLSQLGIGEYQGFYFHKPMAQSDFIALVKDASPQHPA</sequence>
<feature type="domain" description="PAC" evidence="1">
    <location>
        <begin position="241"/>
        <end position="293"/>
    </location>
</feature>
<evidence type="ECO:0008006" key="6">
    <source>
        <dbReference type="Google" id="ProtNLM"/>
    </source>
</evidence>
<dbReference type="SMART" id="SM00091">
    <property type="entry name" value="PAS"/>
    <property type="match status" value="1"/>
</dbReference>
<dbReference type="EMBL" id="BSOG01000002">
    <property type="protein sequence ID" value="GLR13160.1"/>
    <property type="molecule type" value="Genomic_DNA"/>
</dbReference>
<dbReference type="CDD" id="cd01948">
    <property type="entry name" value="EAL"/>
    <property type="match status" value="1"/>
</dbReference>
<dbReference type="PANTHER" id="PTHR44757:SF2">
    <property type="entry name" value="BIOFILM ARCHITECTURE MAINTENANCE PROTEIN MBAA"/>
    <property type="match status" value="1"/>
</dbReference>
<dbReference type="InterPro" id="IPR035919">
    <property type="entry name" value="EAL_sf"/>
</dbReference>
<dbReference type="InterPro" id="IPR052155">
    <property type="entry name" value="Biofilm_reg_signaling"/>
</dbReference>
<dbReference type="SMART" id="SM00086">
    <property type="entry name" value="PAC"/>
    <property type="match status" value="2"/>
</dbReference>
<dbReference type="Gene3D" id="3.20.20.450">
    <property type="entry name" value="EAL domain"/>
    <property type="match status" value="1"/>
</dbReference>
<dbReference type="RefSeq" id="WP_284196271.1">
    <property type="nucleotide sequence ID" value="NZ_BSOG01000002.1"/>
</dbReference>
<protein>
    <recommendedName>
        <fullName evidence="6">EAL domain-containing protein</fullName>
    </recommendedName>
</protein>
<evidence type="ECO:0000259" key="1">
    <source>
        <dbReference type="PROSITE" id="PS50113"/>
    </source>
</evidence>
<dbReference type="InterPro" id="IPR001633">
    <property type="entry name" value="EAL_dom"/>
</dbReference>
<dbReference type="InterPro" id="IPR013767">
    <property type="entry name" value="PAS_fold"/>
</dbReference>
<dbReference type="PROSITE" id="PS50113">
    <property type="entry name" value="PAC"/>
    <property type="match status" value="2"/>
</dbReference>
<dbReference type="CDD" id="cd01949">
    <property type="entry name" value="GGDEF"/>
    <property type="match status" value="1"/>
</dbReference>
<feature type="domain" description="GGDEF" evidence="3">
    <location>
        <begin position="324"/>
        <end position="457"/>
    </location>
</feature>
<dbReference type="Pfam" id="PF00990">
    <property type="entry name" value="GGDEF"/>
    <property type="match status" value="1"/>
</dbReference>
<dbReference type="Pfam" id="PF00989">
    <property type="entry name" value="PAS"/>
    <property type="match status" value="1"/>
</dbReference>
<dbReference type="Pfam" id="PF00563">
    <property type="entry name" value="EAL"/>
    <property type="match status" value="1"/>
</dbReference>
<dbReference type="SUPFAM" id="SSF55073">
    <property type="entry name" value="Nucleotide cyclase"/>
    <property type="match status" value="1"/>
</dbReference>
<dbReference type="InterPro" id="IPR043128">
    <property type="entry name" value="Rev_trsase/Diguanyl_cyclase"/>
</dbReference>
<evidence type="ECO:0000313" key="5">
    <source>
        <dbReference type="Proteomes" id="UP001156706"/>
    </source>
</evidence>
<dbReference type="NCBIfam" id="TIGR00229">
    <property type="entry name" value="sensory_box"/>
    <property type="match status" value="1"/>
</dbReference>
<dbReference type="PROSITE" id="PS50883">
    <property type="entry name" value="EAL"/>
    <property type="match status" value="1"/>
</dbReference>
<dbReference type="CDD" id="cd00130">
    <property type="entry name" value="PAS"/>
    <property type="match status" value="1"/>
</dbReference>
<name>A0ABQ5YDW9_9NEIS</name>
<dbReference type="InterPro" id="IPR000700">
    <property type="entry name" value="PAS-assoc_C"/>
</dbReference>
<dbReference type="SMART" id="SM00267">
    <property type="entry name" value="GGDEF"/>
    <property type="match status" value="1"/>
</dbReference>
<proteinExistence type="predicted"/>
<gene>
    <name evidence="4" type="ORF">GCM10007907_19500</name>
</gene>
<dbReference type="NCBIfam" id="TIGR00254">
    <property type="entry name" value="GGDEF"/>
    <property type="match status" value="1"/>
</dbReference>
<dbReference type="SUPFAM" id="SSF141868">
    <property type="entry name" value="EAL domain-like"/>
    <property type="match status" value="1"/>
</dbReference>
<evidence type="ECO:0000259" key="2">
    <source>
        <dbReference type="PROSITE" id="PS50883"/>
    </source>
</evidence>
<keyword evidence="5" id="KW-1185">Reference proteome</keyword>
<dbReference type="PROSITE" id="PS50887">
    <property type="entry name" value="GGDEF"/>
    <property type="match status" value="1"/>
</dbReference>
<accession>A0ABQ5YDW9</accession>
<dbReference type="Gene3D" id="3.30.450.20">
    <property type="entry name" value="PAS domain"/>
    <property type="match status" value="2"/>
</dbReference>
<evidence type="ECO:0000313" key="4">
    <source>
        <dbReference type="EMBL" id="GLR13160.1"/>
    </source>
</evidence>
<dbReference type="SUPFAM" id="SSF55785">
    <property type="entry name" value="PYP-like sensor domain (PAS domain)"/>
    <property type="match status" value="2"/>
</dbReference>
<dbReference type="Proteomes" id="UP001156706">
    <property type="component" value="Unassembled WGS sequence"/>
</dbReference>
<dbReference type="SMART" id="SM00052">
    <property type="entry name" value="EAL"/>
    <property type="match status" value="1"/>
</dbReference>
<reference evidence="5" key="1">
    <citation type="journal article" date="2019" name="Int. J. Syst. Evol. Microbiol.">
        <title>The Global Catalogue of Microorganisms (GCM) 10K type strain sequencing project: providing services to taxonomists for standard genome sequencing and annotation.</title>
        <authorList>
            <consortium name="The Broad Institute Genomics Platform"/>
            <consortium name="The Broad Institute Genome Sequencing Center for Infectious Disease"/>
            <person name="Wu L."/>
            <person name="Ma J."/>
        </authorList>
    </citation>
    <scope>NUCLEOTIDE SEQUENCE [LARGE SCALE GENOMIC DNA]</scope>
    <source>
        <strain evidence="5">NBRC 110044</strain>
    </source>
</reference>
<feature type="domain" description="PAC" evidence="1">
    <location>
        <begin position="123"/>
        <end position="177"/>
    </location>
</feature>
<dbReference type="InterPro" id="IPR035965">
    <property type="entry name" value="PAS-like_dom_sf"/>
</dbReference>
<dbReference type="InterPro" id="IPR001610">
    <property type="entry name" value="PAC"/>
</dbReference>
<dbReference type="InterPro" id="IPR029787">
    <property type="entry name" value="Nucleotide_cyclase"/>
</dbReference>
<organism evidence="4 5">
    <name type="scientific">Chitinimonas prasina</name>
    <dbReference type="NCBI Taxonomy" id="1434937"/>
    <lineage>
        <taxon>Bacteria</taxon>
        <taxon>Pseudomonadati</taxon>
        <taxon>Pseudomonadota</taxon>
        <taxon>Betaproteobacteria</taxon>
        <taxon>Neisseriales</taxon>
        <taxon>Chitinibacteraceae</taxon>
        <taxon>Chitinimonas</taxon>
    </lineage>
</organism>
<dbReference type="PANTHER" id="PTHR44757">
    <property type="entry name" value="DIGUANYLATE CYCLASE DGCP"/>
    <property type="match status" value="1"/>
</dbReference>